<sequence>MWRENPFTYVGTRAVTFDPGYDDVNRTLESLACSSGRNGVMKRYGWQTQGDIPHFPFIGGVEAVEGWNSTNCGTCWGATFEGRRVYILAIDRTQTGINIAREAMDQLTGGEAVKLGRVFADIVRVPAELCQA</sequence>
<dbReference type="SUPFAM" id="SSF50685">
    <property type="entry name" value="Barwin-like endoglucanases"/>
    <property type="match status" value="1"/>
</dbReference>
<dbReference type="Gene3D" id="2.40.40.10">
    <property type="entry name" value="RlpA-like domain"/>
    <property type="match status" value="1"/>
</dbReference>
<dbReference type="AlphaFoldDB" id="A0AA40BZC3"/>
<comment type="similarity">
    <text evidence="2">Belongs to the cerato-platanin family.</text>
</comment>
<dbReference type="InterPro" id="IPR010829">
    <property type="entry name" value="Cerato-platanin"/>
</dbReference>
<dbReference type="CDD" id="cd22778">
    <property type="entry name" value="DPBB_CEPL-like"/>
    <property type="match status" value="1"/>
</dbReference>
<comment type="caution">
    <text evidence="4">The sequence shown here is derived from an EMBL/GenBank/DDBJ whole genome shotgun (WGS) entry which is preliminary data.</text>
</comment>
<evidence type="ECO:0000313" key="4">
    <source>
        <dbReference type="EMBL" id="KAK0619342.1"/>
    </source>
</evidence>
<keyword evidence="3" id="KW-0964">Secreted</keyword>
<dbReference type="Pfam" id="PF07249">
    <property type="entry name" value="Cerato-platanin"/>
    <property type="match status" value="1"/>
</dbReference>
<dbReference type="Proteomes" id="UP001175000">
    <property type="component" value="Unassembled WGS sequence"/>
</dbReference>
<gene>
    <name evidence="4" type="ORF">B0T14DRAFT_432575</name>
</gene>
<keyword evidence="5" id="KW-1185">Reference proteome</keyword>
<name>A0AA40BZC3_9PEZI</name>
<reference evidence="4" key="1">
    <citation type="submission" date="2023-06" db="EMBL/GenBank/DDBJ databases">
        <title>Genome-scale phylogeny and comparative genomics of the fungal order Sordariales.</title>
        <authorList>
            <consortium name="Lawrence Berkeley National Laboratory"/>
            <person name="Hensen N."/>
            <person name="Bonometti L."/>
            <person name="Westerberg I."/>
            <person name="Brannstrom I.O."/>
            <person name="Guillou S."/>
            <person name="Cros-Aarteil S."/>
            <person name="Calhoun S."/>
            <person name="Haridas S."/>
            <person name="Kuo A."/>
            <person name="Mondo S."/>
            <person name="Pangilinan J."/>
            <person name="Riley R."/>
            <person name="Labutti K."/>
            <person name="Andreopoulos B."/>
            <person name="Lipzen A."/>
            <person name="Chen C."/>
            <person name="Yanf M."/>
            <person name="Daum C."/>
            <person name="Ng V."/>
            <person name="Clum A."/>
            <person name="Steindorff A."/>
            <person name="Ohm R."/>
            <person name="Martin F."/>
            <person name="Silar P."/>
            <person name="Natvig D."/>
            <person name="Lalanne C."/>
            <person name="Gautier V."/>
            <person name="Ament-Velasquez S.L."/>
            <person name="Kruys A."/>
            <person name="Hutchinson M.I."/>
            <person name="Powell A.J."/>
            <person name="Barry K."/>
            <person name="Miller A.N."/>
            <person name="Grigoriev I.V."/>
            <person name="Debuchy R."/>
            <person name="Gladieux P."/>
            <person name="Thoren M.H."/>
            <person name="Johannesson H."/>
        </authorList>
    </citation>
    <scope>NUCLEOTIDE SEQUENCE</scope>
    <source>
        <strain evidence="4">CBS 606.72</strain>
    </source>
</reference>
<proteinExistence type="inferred from homology"/>
<dbReference type="GO" id="GO:0005576">
    <property type="term" value="C:extracellular region"/>
    <property type="evidence" value="ECO:0007669"/>
    <property type="project" value="UniProtKB-SubCell"/>
</dbReference>
<organism evidence="4 5">
    <name type="scientific">Immersiella caudata</name>
    <dbReference type="NCBI Taxonomy" id="314043"/>
    <lineage>
        <taxon>Eukaryota</taxon>
        <taxon>Fungi</taxon>
        <taxon>Dikarya</taxon>
        <taxon>Ascomycota</taxon>
        <taxon>Pezizomycotina</taxon>
        <taxon>Sordariomycetes</taxon>
        <taxon>Sordariomycetidae</taxon>
        <taxon>Sordariales</taxon>
        <taxon>Lasiosphaeriaceae</taxon>
        <taxon>Immersiella</taxon>
    </lineage>
</organism>
<dbReference type="InterPro" id="IPR036908">
    <property type="entry name" value="RlpA-like_sf"/>
</dbReference>
<comment type="subcellular location">
    <subcellularLocation>
        <location evidence="1">Secreted</location>
    </subcellularLocation>
</comment>
<evidence type="ECO:0000256" key="3">
    <source>
        <dbReference type="ARBA" id="ARBA00022525"/>
    </source>
</evidence>
<evidence type="ECO:0000256" key="1">
    <source>
        <dbReference type="ARBA" id="ARBA00004613"/>
    </source>
</evidence>
<dbReference type="EMBL" id="JAULSU010000004">
    <property type="protein sequence ID" value="KAK0619342.1"/>
    <property type="molecule type" value="Genomic_DNA"/>
</dbReference>
<evidence type="ECO:0000313" key="5">
    <source>
        <dbReference type="Proteomes" id="UP001175000"/>
    </source>
</evidence>
<accession>A0AA40BZC3</accession>
<evidence type="ECO:0000256" key="2">
    <source>
        <dbReference type="ARBA" id="ARBA00010421"/>
    </source>
</evidence>
<protein>
    <submittedName>
        <fullName evidence="4">Sm1 protein</fullName>
    </submittedName>
</protein>